<keyword evidence="2" id="KW-1185">Reference proteome</keyword>
<evidence type="ECO:0000313" key="1">
    <source>
        <dbReference type="EMBL" id="CAF0809954.1"/>
    </source>
</evidence>
<protein>
    <submittedName>
        <fullName evidence="1">Uncharacterized protein</fullName>
    </submittedName>
</protein>
<accession>A0A813TD94</accession>
<organism evidence="1 2">
    <name type="scientific">Brachionus calyciflorus</name>
    <dbReference type="NCBI Taxonomy" id="104777"/>
    <lineage>
        <taxon>Eukaryota</taxon>
        <taxon>Metazoa</taxon>
        <taxon>Spiralia</taxon>
        <taxon>Gnathifera</taxon>
        <taxon>Rotifera</taxon>
        <taxon>Eurotatoria</taxon>
        <taxon>Monogononta</taxon>
        <taxon>Pseudotrocha</taxon>
        <taxon>Ploima</taxon>
        <taxon>Brachionidae</taxon>
        <taxon>Brachionus</taxon>
    </lineage>
</organism>
<name>A0A813TD94_9BILA</name>
<comment type="caution">
    <text evidence="1">The sequence shown here is derived from an EMBL/GenBank/DDBJ whole genome shotgun (WGS) entry which is preliminary data.</text>
</comment>
<dbReference type="EMBL" id="CAJNOC010000852">
    <property type="protein sequence ID" value="CAF0809954.1"/>
    <property type="molecule type" value="Genomic_DNA"/>
</dbReference>
<dbReference type="SUPFAM" id="SSF75011">
    <property type="entry name" value="3-carboxy-cis,cis-mucoante lactonizing enzyme"/>
    <property type="match status" value="1"/>
</dbReference>
<dbReference type="AlphaFoldDB" id="A0A813TD94"/>
<proteinExistence type="predicted"/>
<evidence type="ECO:0000313" key="2">
    <source>
        <dbReference type="Proteomes" id="UP000663879"/>
    </source>
</evidence>
<dbReference type="Proteomes" id="UP000663879">
    <property type="component" value="Unassembled WGS sequence"/>
</dbReference>
<sequence length="362" mass="42908">MTLDELNLRLKNFKLNLNNIKEDKNQRKNSIENTFEFIKSDIELRIESLKVYFDQIETTLLKKINEECDDLRLNLKKTPSFIQQLKPCNEKIKIDQIGTLYYKFKPEQLKNRTLKFRDLSKYMSHPICMCITPRNELAILDYSTCDIFIFDKNLQLKNTIKFSGLDEITRPVRLISISSDFFLIWDRCTKKVFKIISNVSKAFQFKDKDGLFSDLECQDLVYENKKLYSLSLNRKNIDILSQEGDVQKTISLFAFLEKPVELKIGNCIVINDANRKINIFDMEGNFINSINFNETLESFILVDDFLVVHENCHDVNFYNVKSNFKKEFMIQNEYLNFNSNRMIYFNKNILINLPWKSKILII</sequence>
<gene>
    <name evidence="1" type="ORF">OXX778_LOCUS6921</name>
</gene>
<reference evidence="1" key="1">
    <citation type="submission" date="2021-02" db="EMBL/GenBank/DDBJ databases">
        <authorList>
            <person name="Nowell W R."/>
        </authorList>
    </citation>
    <scope>NUCLEOTIDE SEQUENCE</scope>
    <source>
        <strain evidence="1">Ploen Becks lab</strain>
    </source>
</reference>